<organism evidence="1 2">
    <name type="scientific">Vaccinium darrowii</name>
    <dbReference type="NCBI Taxonomy" id="229202"/>
    <lineage>
        <taxon>Eukaryota</taxon>
        <taxon>Viridiplantae</taxon>
        <taxon>Streptophyta</taxon>
        <taxon>Embryophyta</taxon>
        <taxon>Tracheophyta</taxon>
        <taxon>Spermatophyta</taxon>
        <taxon>Magnoliopsida</taxon>
        <taxon>eudicotyledons</taxon>
        <taxon>Gunneridae</taxon>
        <taxon>Pentapetalae</taxon>
        <taxon>asterids</taxon>
        <taxon>Ericales</taxon>
        <taxon>Ericaceae</taxon>
        <taxon>Vaccinioideae</taxon>
        <taxon>Vaccinieae</taxon>
        <taxon>Vaccinium</taxon>
    </lineage>
</organism>
<gene>
    <name evidence="1" type="ORF">Vadar_025346</name>
</gene>
<proteinExistence type="predicted"/>
<dbReference type="EMBL" id="CM037151">
    <property type="protein sequence ID" value="KAH7844199.1"/>
    <property type="molecule type" value="Genomic_DNA"/>
</dbReference>
<evidence type="ECO:0000313" key="2">
    <source>
        <dbReference type="Proteomes" id="UP000828048"/>
    </source>
</evidence>
<comment type="caution">
    <text evidence="1">The sequence shown here is derived from an EMBL/GenBank/DDBJ whole genome shotgun (WGS) entry which is preliminary data.</text>
</comment>
<reference evidence="1 2" key="1">
    <citation type="journal article" date="2021" name="Hortic Res">
        <title>High-quality reference genome and annotation aids understanding of berry development for evergreen blueberry (Vaccinium darrowii).</title>
        <authorList>
            <person name="Yu J."/>
            <person name="Hulse-Kemp A.M."/>
            <person name="Babiker E."/>
            <person name="Staton M."/>
        </authorList>
    </citation>
    <scope>NUCLEOTIDE SEQUENCE [LARGE SCALE GENOMIC DNA]</scope>
    <source>
        <strain evidence="2">cv. NJ 8807/NJ 8810</strain>
        <tissue evidence="1">Young leaf</tissue>
    </source>
</reference>
<keyword evidence="2" id="KW-1185">Reference proteome</keyword>
<dbReference type="Proteomes" id="UP000828048">
    <property type="component" value="Chromosome 1"/>
</dbReference>
<evidence type="ECO:0000313" key="1">
    <source>
        <dbReference type="EMBL" id="KAH7844199.1"/>
    </source>
</evidence>
<sequence length="130" mass="15221">MRTRLKKKFTEGEVDCPADIEEADWIYLCNLWQDKDYKLKCGKYKVSRSKPRIHHAAGSRAFYKIKEGLNHELPELWKQTHYSKKRKSWTDGSKDVYDKLKQVKDQSMENGSTLLSDEELSRTVLGHKSG</sequence>
<accession>A0ACB7XSY0</accession>
<protein>
    <submittedName>
        <fullName evidence="1">Uncharacterized protein</fullName>
    </submittedName>
</protein>
<name>A0ACB7XSY0_9ERIC</name>